<name>A0A6H2DQL1_9SPHN</name>
<dbReference type="PANTHER" id="PTHR42977">
    <property type="entry name" value="HYDROLASE-RELATED"/>
    <property type="match status" value="1"/>
</dbReference>
<dbReference type="InterPro" id="IPR000073">
    <property type="entry name" value="AB_hydrolase_1"/>
</dbReference>
<dbReference type="PRINTS" id="PR00412">
    <property type="entry name" value="EPOXHYDRLASE"/>
</dbReference>
<dbReference type="Pfam" id="PF00561">
    <property type="entry name" value="Abhydrolase_1"/>
    <property type="match status" value="1"/>
</dbReference>
<dbReference type="Gene3D" id="3.40.50.1820">
    <property type="entry name" value="alpha/beta hydrolase"/>
    <property type="match status" value="1"/>
</dbReference>
<dbReference type="SUPFAM" id="SSF53474">
    <property type="entry name" value="alpha/beta-Hydrolases"/>
    <property type="match status" value="1"/>
</dbReference>
<dbReference type="InterPro" id="IPR051340">
    <property type="entry name" value="Haloalkane_dehalogenase"/>
</dbReference>
<feature type="domain" description="AB hydrolase-1" evidence="2">
    <location>
        <begin position="50"/>
        <end position="288"/>
    </location>
</feature>
<dbReference type="KEGG" id="phao:HF685_13970"/>
<keyword evidence="1 3" id="KW-0378">Hydrolase</keyword>
<dbReference type="EMBL" id="CP051217">
    <property type="protein sequence ID" value="QJB70245.1"/>
    <property type="molecule type" value="Genomic_DNA"/>
</dbReference>
<evidence type="ECO:0000256" key="1">
    <source>
        <dbReference type="ARBA" id="ARBA00022801"/>
    </source>
</evidence>
<dbReference type="AlphaFoldDB" id="A0A6H2DQL1"/>
<dbReference type="PANTHER" id="PTHR42977:SF3">
    <property type="entry name" value="AB HYDROLASE-1 DOMAIN-CONTAINING PROTEIN"/>
    <property type="match status" value="1"/>
</dbReference>
<accession>A0A6H2DQL1</accession>
<sequence length="302" mass="32987">MTISALRTPDERFASIPDFDFPVQYVNDLPGYEGLRASYVEAGPTDADKVFLCLHGEPSWSFLYRKMIPHFIATGARVICPDFFGFGRSDKPTELDTYTFDFHRDHILALVERLDLKNITLVVQDWGGLIGLTLPVDPKFKVRLSRLIIMNTALGLGTGAGDGFNAWKEYALTVPVFDAGEIIARGTPHMSEAETAAYNAPYPDSSFQAGARKFPALVPVTPDMEGVETSKQAAKFWSGEWSGPSFMAIGGADPVLGPPVMKMMHGLINGCPEPLLIDEAGHFVQEWGDIVAPAALKSFGDI</sequence>
<protein>
    <submittedName>
        <fullName evidence="3">Alpha/beta fold hydrolase</fullName>
    </submittedName>
</protein>
<evidence type="ECO:0000313" key="4">
    <source>
        <dbReference type="Proteomes" id="UP000501600"/>
    </source>
</evidence>
<dbReference type="Proteomes" id="UP000501600">
    <property type="component" value="Chromosome"/>
</dbReference>
<dbReference type="InterPro" id="IPR000639">
    <property type="entry name" value="Epox_hydrolase-like"/>
</dbReference>
<dbReference type="InterPro" id="IPR029058">
    <property type="entry name" value="AB_hydrolase_fold"/>
</dbReference>
<dbReference type="GO" id="GO:0004301">
    <property type="term" value="F:epoxide hydrolase activity"/>
    <property type="evidence" value="ECO:0007669"/>
    <property type="project" value="TreeGrafter"/>
</dbReference>
<organism evidence="3 4">
    <name type="scientific">Parasphingorhabdus halotolerans</name>
    <dbReference type="NCBI Taxonomy" id="2725558"/>
    <lineage>
        <taxon>Bacteria</taxon>
        <taxon>Pseudomonadati</taxon>
        <taxon>Pseudomonadota</taxon>
        <taxon>Alphaproteobacteria</taxon>
        <taxon>Sphingomonadales</taxon>
        <taxon>Sphingomonadaceae</taxon>
        <taxon>Parasphingorhabdus</taxon>
    </lineage>
</organism>
<dbReference type="NCBIfam" id="NF002043">
    <property type="entry name" value="PRK00870.1"/>
    <property type="match status" value="1"/>
</dbReference>
<gene>
    <name evidence="3" type="ORF">HF685_13970</name>
</gene>
<reference evidence="3 4" key="1">
    <citation type="submission" date="2020-04" db="EMBL/GenBank/DDBJ databases">
        <title>Genome sequence for Sphingorhabdus sp. strain M1.</title>
        <authorList>
            <person name="Park S.-J."/>
        </authorList>
    </citation>
    <scope>NUCLEOTIDE SEQUENCE [LARGE SCALE GENOMIC DNA]</scope>
    <source>
        <strain evidence="3 4">JK6</strain>
    </source>
</reference>
<evidence type="ECO:0000259" key="2">
    <source>
        <dbReference type="Pfam" id="PF00561"/>
    </source>
</evidence>
<dbReference type="RefSeq" id="WP_168820511.1">
    <property type="nucleotide sequence ID" value="NZ_CP051217.1"/>
</dbReference>
<keyword evidence="4" id="KW-1185">Reference proteome</keyword>
<evidence type="ECO:0000313" key="3">
    <source>
        <dbReference type="EMBL" id="QJB70245.1"/>
    </source>
</evidence>
<proteinExistence type="predicted"/>